<reference evidence="1 2" key="1">
    <citation type="submission" date="2019-05" db="EMBL/GenBank/DDBJ databases">
        <title>Another draft genome of Portunus trituberculatus and its Hox gene families provides insights of decapod evolution.</title>
        <authorList>
            <person name="Jeong J.-H."/>
            <person name="Song I."/>
            <person name="Kim S."/>
            <person name="Choi T."/>
            <person name="Kim D."/>
            <person name="Ryu S."/>
            <person name="Kim W."/>
        </authorList>
    </citation>
    <scope>NUCLEOTIDE SEQUENCE [LARGE SCALE GENOMIC DNA]</scope>
    <source>
        <tissue evidence="1">Muscle</tissue>
    </source>
</reference>
<organism evidence="1 2">
    <name type="scientific">Portunus trituberculatus</name>
    <name type="common">Swimming crab</name>
    <name type="synonym">Neptunus trituberculatus</name>
    <dbReference type="NCBI Taxonomy" id="210409"/>
    <lineage>
        <taxon>Eukaryota</taxon>
        <taxon>Metazoa</taxon>
        <taxon>Ecdysozoa</taxon>
        <taxon>Arthropoda</taxon>
        <taxon>Crustacea</taxon>
        <taxon>Multicrustacea</taxon>
        <taxon>Malacostraca</taxon>
        <taxon>Eumalacostraca</taxon>
        <taxon>Eucarida</taxon>
        <taxon>Decapoda</taxon>
        <taxon>Pleocyemata</taxon>
        <taxon>Brachyura</taxon>
        <taxon>Eubrachyura</taxon>
        <taxon>Portunoidea</taxon>
        <taxon>Portunidae</taxon>
        <taxon>Portuninae</taxon>
        <taxon>Portunus</taxon>
    </lineage>
</organism>
<accession>A0A5B7J7Q8</accession>
<evidence type="ECO:0000313" key="2">
    <source>
        <dbReference type="Proteomes" id="UP000324222"/>
    </source>
</evidence>
<sequence>MVVAVGRSDGGGGERNFTRANLASQTTNLPADLINHACVFKLRLHKADGEGLVSGCPNDVLA</sequence>
<evidence type="ECO:0000313" key="1">
    <source>
        <dbReference type="EMBL" id="MPC90036.1"/>
    </source>
</evidence>
<comment type="caution">
    <text evidence="1">The sequence shown here is derived from an EMBL/GenBank/DDBJ whole genome shotgun (WGS) entry which is preliminary data.</text>
</comment>
<protein>
    <submittedName>
        <fullName evidence="1">Uncharacterized protein</fullName>
    </submittedName>
</protein>
<dbReference type="EMBL" id="VSRR010083007">
    <property type="protein sequence ID" value="MPC90036.1"/>
    <property type="molecule type" value="Genomic_DNA"/>
</dbReference>
<proteinExistence type="predicted"/>
<keyword evidence="2" id="KW-1185">Reference proteome</keyword>
<dbReference type="AlphaFoldDB" id="A0A5B7J7Q8"/>
<name>A0A5B7J7Q8_PORTR</name>
<gene>
    <name evidence="1" type="ORF">E2C01_085003</name>
</gene>
<dbReference type="Proteomes" id="UP000324222">
    <property type="component" value="Unassembled WGS sequence"/>
</dbReference>